<feature type="non-terminal residue" evidence="2">
    <location>
        <position position="1"/>
    </location>
</feature>
<protein>
    <submittedName>
        <fullName evidence="2">L-lactate dehydrogenase</fullName>
    </submittedName>
</protein>
<feature type="compositionally biased region" description="Gly residues" evidence="1">
    <location>
        <begin position="1"/>
        <end position="13"/>
    </location>
</feature>
<organism evidence="2">
    <name type="scientific">uncultured Acetobacteraceae bacterium</name>
    <dbReference type="NCBI Taxonomy" id="169975"/>
    <lineage>
        <taxon>Bacteria</taxon>
        <taxon>Pseudomonadati</taxon>
        <taxon>Pseudomonadota</taxon>
        <taxon>Alphaproteobacteria</taxon>
        <taxon>Acetobacterales</taxon>
        <taxon>Acetobacteraceae</taxon>
        <taxon>environmental samples</taxon>
    </lineage>
</organism>
<evidence type="ECO:0000256" key="1">
    <source>
        <dbReference type="SAM" id="MobiDB-lite"/>
    </source>
</evidence>
<sequence length="415" mass="42646">GTRGLGRRAGAGGARRAAAVGSEARRQGAAEPARVPLARGFRTGGAAAPAADAARLHLRRRRDRRLAPRQPRGLRRVGLRAPCAGGHRRPGNDDGAAGAALRRAVRHRADGRFGALRLPRRHRLRARRGGGGHSDGPQRVLADPAGGGARGRPHVLVPRLPAGRPFAHRAAGGPRGGGGVRHLRADGGRAGLGQPGKQRPQRLQPAAAADPVAGVGGHLPPALAVRHGVPHAAQPRDAALREHGRLPGAAGAVEQAGARLRAARWAVLGTPGADPEPLARALGGEGRHVGGGRAHRAGVRRGRGDRLQPRRAAARRHRLASAGAAGGGGGSRRHGGDAGRRHPARHGRVEGAGAGRAVRVRRPAVHLRGGGARRARRAARHHPAVGGNPAEHGDARHHRPGADRAGDAAAPARRL</sequence>
<name>A0A6J4H229_9PROT</name>
<proteinExistence type="predicted"/>
<feature type="non-terminal residue" evidence="2">
    <location>
        <position position="415"/>
    </location>
</feature>
<accession>A0A6J4H229</accession>
<feature type="region of interest" description="Disordered" evidence="1">
    <location>
        <begin position="184"/>
        <end position="221"/>
    </location>
</feature>
<dbReference type="AlphaFoldDB" id="A0A6J4H229"/>
<evidence type="ECO:0000313" key="2">
    <source>
        <dbReference type="EMBL" id="CAA9212911.1"/>
    </source>
</evidence>
<gene>
    <name evidence="2" type="ORF">AVDCRST_MAG08-231</name>
</gene>
<feature type="compositionally biased region" description="Basic residues" evidence="1">
    <location>
        <begin position="358"/>
        <end position="383"/>
    </location>
</feature>
<dbReference type="EMBL" id="CADCTG010000021">
    <property type="protein sequence ID" value="CAA9212911.1"/>
    <property type="molecule type" value="Genomic_DNA"/>
</dbReference>
<feature type="compositionally biased region" description="Low complexity" evidence="1">
    <location>
        <begin position="37"/>
        <end position="53"/>
    </location>
</feature>
<feature type="region of interest" description="Disordered" evidence="1">
    <location>
        <begin position="1"/>
        <end position="74"/>
    </location>
</feature>
<reference evidence="2" key="1">
    <citation type="submission" date="2020-02" db="EMBL/GenBank/DDBJ databases">
        <authorList>
            <person name="Meier V. D."/>
        </authorList>
    </citation>
    <scope>NUCLEOTIDE SEQUENCE</scope>
    <source>
        <strain evidence="2">AVDCRST_MAG08</strain>
    </source>
</reference>
<feature type="region of interest" description="Disordered" evidence="1">
    <location>
        <begin position="282"/>
        <end position="415"/>
    </location>
</feature>